<protein>
    <recommendedName>
        <fullName evidence="1">Rubrerythrin diiron-binding domain-containing protein</fullName>
    </recommendedName>
</protein>
<dbReference type="GO" id="GO:0046872">
    <property type="term" value="F:metal ion binding"/>
    <property type="evidence" value="ECO:0007669"/>
    <property type="project" value="InterPro"/>
</dbReference>
<dbReference type="Proteomes" id="UP000037392">
    <property type="component" value="Unassembled WGS sequence"/>
</dbReference>
<proteinExistence type="predicted"/>
<dbReference type="InterPro" id="IPR012347">
    <property type="entry name" value="Ferritin-like"/>
</dbReference>
<dbReference type="CDD" id="cd07908">
    <property type="entry name" value="Mn_catalase_like"/>
    <property type="match status" value="1"/>
</dbReference>
<sequence length="174" mass="20277">MLSLDHFHFSSDMPYPPVKAEEKNPAYARVILDNVGGANSEMSAISLYVYNNLMTESNKEIADVFRRISIVEMHHLEIFGKLALQLGEDPRMWTQYGCKRTYWSPSYNQYPRELPALMRNAIDSEKAAISKYQHQISYIRDENITENLRRIIMDERLHVEILEQVYASSCSMHV</sequence>
<organism evidence="2 3">
    <name type="scientific">[Clostridium] citroniae WAL-19142</name>
    <dbReference type="NCBI Taxonomy" id="742734"/>
    <lineage>
        <taxon>Bacteria</taxon>
        <taxon>Bacillati</taxon>
        <taxon>Bacillota</taxon>
        <taxon>Clostridia</taxon>
        <taxon>Lachnospirales</taxon>
        <taxon>Lachnospiraceae</taxon>
        <taxon>Enterocloster</taxon>
    </lineage>
</organism>
<dbReference type="GeneID" id="93161752"/>
<dbReference type="RefSeq" id="WP_007860836.1">
    <property type="nucleotide sequence ID" value="NZ_KQ235877.1"/>
</dbReference>
<dbReference type="SUPFAM" id="SSF47240">
    <property type="entry name" value="Ferritin-like"/>
    <property type="match status" value="1"/>
</dbReference>
<dbReference type="Pfam" id="PF02915">
    <property type="entry name" value="Rubrerythrin"/>
    <property type="match status" value="1"/>
</dbReference>
<comment type="caution">
    <text evidence="2">The sequence shown here is derived from an EMBL/GenBank/DDBJ whole genome shotgun (WGS) entry which is preliminary data.</text>
</comment>
<evidence type="ECO:0000313" key="3">
    <source>
        <dbReference type="Proteomes" id="UP000037392"/>
    </source>
</evidence>
<gene>
    <name evidence="2" type="ORF">HMPREF9470_02305</name>
</gene>
<dbReference type="EMBL" id="ADLK01000019">
    <property type="protein sequence ID" value="KMW20290.1"/>
    <property type="molecule type" value="Genomic_DNA"/>
</dbReference>
<name>A0A0J9EWM0_9FIRM</name>
<dbReference type="InterPro" id="IPR003251">
    <property type="entry name" value="Rr_diiron-bd_dom"/>
</dbReference>
<evidence type="ECO:0000259" key="1">
    <source>
        <dbReference type="Pfam" id="PF02915"/>
    </source>
</evidence>
<dbReference type="AlphaFoldDB" id="A0A0J9EWM0"/>
<accession>A0A0J9EWM0</accession>
<reference evidence="2 3" key="1">
    <citation type="submission" date="2011-04" db="EMBL/GenBank/DDBJ databases">
        <title>The Genome Sequence of Clostridium citroniae WAL-19142.</title>
        <authorList>
            <consortium name="The Broad Institute Genome Sequencing Platform"/>
            <person name="Earl A."/>
            <person name="Ward D."/>
            <person name="Feldgarden M."/>
            <person name="Gevers D."/>
            <person name="Warren Y.A."/>
            <person name="Tyrrell K.L."/>
            <person name="Citron D.M."/>
            <person name="Goldstein E.J."/>
            <person name="Daigneault M."/>
            <person name="Allen-Vercoe E."/>
            <person name="Young S.K."/>
            <person name="Zeng Q."/>
            <person name="Gargeya S."/>
            <person name="Fitzgerald M."/>
            <person name="Haas B."/>
            <person name="Abouelleil A."/>
            <person name="Alvarado L."/>
            <person name="Arachchi H.M."/>
            <person name="Berlin A."/>
            <person name="Brown A."/>
            <person name="Chapman S.B."/>
            <person name="Chen Z."/>
            <person name="Dunbar C."/>
            <person name="Freedman E."/>
            <person name="Gearin G."/>
            <person name="Gellesch M."/>
            <person name="Goldberg J."/>
            <person name="Griggs A."/>
            <person name="Gujja S."/>
            <person name="Heilman E.R."/>
            <person name="Heiman D."/>
            <person name="Howarth C."/>
            <person name="Larson L."/>
            <person name="Lui A."/>
            <person name="MacDonald P.J."/>
            <person name="Mehta T."/>
            <person name="Montmayeur A."/>
            <person name="Murphy C."/>
            <person name="Neiman D."/>
            <person name="Pearson M."/>
            <person name="Priest M."/>
            <person name="Roberts A."/>
            <person name="Saif S."/>
            <person name="Shea T."/>
            <person name="Shenoy N."/>
            <person name="Sisk P."/>
            <person name="Stolte C."/>
            <person name="Sykes S."/>
            <person name="White J."/>
            <person name="Yandava C."/>
            <person name="Wortman J."/>
            <person name="Nusbaum C."/>
            <person name="Birren B."/>
        </authorList>
    </citation>
    <scope>NUCLEOTIDE SEQUENCE [LARGE SCALE GENOMIC DNA]</scope>
    <source>
        <strain evidence="2 3">WAL-19142</strain>
    </source>
</reference>
<evidence type="ECO:0000313" key="2">
    <source>
        <dbReference type="EMBL" id="KMW20290.1"/>
    </source>
</evidence>
<dbReference type="PATRIC" id="fig|742734.4.peg.2480"/>
<dbReference type="OrthoDB" id="9791649at2"/>
<dbReference type="Gene3D" id="1.20.1260.10">
    <property type="match status" value="2"/>
</dbReference>
<dbReference type="GO" id="GO:0016491">
    <property type="term" value="F:oxidoreductase activity"/>
    <property type="evidence" value="ECO:0007669"/>
    <property type="project" value="InterPro"/>
</dbReference>
<dbReference type="InterPro" id="IPR009078">
    <property type="entry name" value="Ferritin-like_SF"/>
</dbReference>
<feature type="domain" description="Rubrerythrin diiron-binding" evidence="1">
    <location>
        <begin position="40"/>
        <end position="165"/>
    </location>
</feature>